<gene>
    <name evidence="1" type="ORF">RHAB21_02550</name>
</gene>
<keyword evidence="2" id="KW-1185">Reference proteome</keyword>
<comment type="caution">
    <text evidence="1">The sequence shown here is derived from an EMBL/GenBank/DDBJ whole genome shotgun (WGS) entry which is preliminary data.</text>
</comment>
<organism evidence="1 2">
    <name type="scientific">Pseudorhizobium halotolerans</name>
    <dbReference type="NCBI Taxonomy" id="1233081"/>
    <lineage>
        <taxon>Bacteria</taxon>
        <taxon>Pseudomonadati</taxon>
        <taxon>Pseudomonadota</taxon>
        <taxon>Alphaproteobacteria</taxon>
        <taxon>Hyphomicrobiales</taxon>
        <taxon>Rhizobiaceae</taxon>
        <taxon>Rhizobium/Agrobacterium group</taxon>
        <taxon>Pseudorhizobium</taxon>
    </lineage>
</organism>
<dbReference type="RefSeq" id="WP_142587814.1">
    <property type="nucleotide sequence ID" value="NZ_CABFWE030000005.1"/>
</dbReference>
<name>A0ABN7JMV5_9HYPH</name>
<proteinExistence type="predicted"/>
<dbReference type="EMBL" id="CABFWE030000005">
    <property type="protein sequence ID" value="CAD7036635.1"/>
    <property type="molecule type" value="Genomic_DNA"/>
</dbReference>
<evidence type="ECO:0000313" key="1">
    <source>
        <dbReference type="EMBL" id="CAD7036635.1"/>
    </source>
</evidence>
<reference evidence="1 2" key="1">
    <citation type="submission" date="2020-11" db="EMBL/GenBank/DDBJ databases">
        <authorList>
            <person name="Lassalle F."/>
        </authorList>
    </citation>
    <scope>NUCLEOTIDE SEQUENCE [LARGE SCALE GENOMIC DNA]</scope>
    <source>
        <strain evidence="1 2">AB21</strain>
    </source>
</reference>
<accession>A0ABN7JMV5</accession>
<sequence>MTTGQPTPGVHENFAADVAETKPQPLGYITPAALEQLRLGIDCQPIHKDTRHGFTVPIFDHPPRMPEPITPPPPESHLMGPDFGSHGSAIAIFDVITERLRQQEKEGWTPEHDDAHEGGELAQAAAVYAHPFKIKLAKRRGEYDRGTNPWPWYEQVDVSGGRGDFPVWGWEPAWLKKTDRRRDLVKAAALIIAEIERLDRAALATTECLPE</sequence>
<dbReference type="Proteomes" id="UP000601041">
    <property type="component" value="Unassembled WGS sequence"/>
</dbReference>
<protein>
    <submittedName>
        <fullName evidence="1">Uncharacterized protein</fullName>
    </submittedName>
</protein>
<evidence type="ECO:0000313" key="2">
    <source>
        <dbReference type="Proteomes" id="UP000601041"/>
    </source>
</evidence>